<evidence type="ECO:0000313" key="3">
    <source>
        <dbReference type="Proteomes" id="UP001255416"/>
    </source>
</evidence>
<accession>A0ABU3VFG0</accession>
<protein>
    <submittedName>
        <fullName evidence="2">Uncharacterized protein</fullName>
    </submittedName>
</protein>
<comment type="caution">
    <text evidence="2">The sequence shown here is derived from an EMBL/GenBank/DDBJ whole genome shotgun (WGS) entry which is preliminary data.</text>
</comment>
<proteinExistence type="predicted"/>
<dbReference type="EMBL" id="JASMWN010000010">
    <property type="protein sequence ID" value="MDU9004917.1"/>
    <property type="molecule type" value="Genomic_DNA"/>
</dbReference>
<evidence type="ECO:0000313" key="2">
    <source>
        <dbReference type="EMBL" id="MDU9004917.1"/>
    </source>
</evidence>
<name>A0ABU3VFG0_9RHOB</name>
<sequence length="193" mass="21483">MKPLRVFLSLCAAALLATATAAQPVDWANINGWDVAYYPGSKGCQAFALFDEETAFFIGYDGKGEKPALDVTVLNTSWDMIEHGEEYPVRLRFGDQAAWTLNMDGVVLNGFPGLHILIDAGTSSAQQFTREFKRERIMAWRRADQTLGRFPLTGSNNAFKAVHNCHAFHREARAVRAKTSRVRSPKTDDPFAN</sequence>
<keyword evidence="1" id="KW-0732">Signal</keyword>
<organism evidence="2 3">
    <name type="scientific">Sedimentitalea todarodis</name>
    <dbReference type="NCBI Taxonomy" id="1631240"/>
    <lineage>
        <taxon>Bacteria</taxon>
        <taxon>Pseudomonadati</taxon>
        <taxon>Pseudomonadota</taxon>
        <taxon>Alphaproteobacteria</taxon>
        <taxon>Rhodobacterales</taxon>
        <taxon>Paracoccaceae</taxon>
        <taxon>Sedimentitalea</taxon>
    </lineage>
</organism>
<keyword evidence="3" id="KW-1185">Reference proteome</keyword>
<feature type="signal peptide" evidence="1">
    <location>
        <begin position="1"/>
        <end position="21"/>
    </location>
</feature>
<reference evidence="3" key="1">
    <citation type="submission" date="2023-05" db="EMBL/GenBank/DDBJ databases">
        <title>Sedimentitalea sp. nov. JM2-8.</title>
        <authorList>
            <person name="Huang J."/>
        </authorList>
    </citation>
    <scope>NUCLEOTIDE SEQUENCE [LARGE SCALE GENOMIC DNA]</scope>
    <source>
        <strain evidence="3">KHS03</strain>
    </source>
</reference>
<evidence type="ECO:0000256" key="1">
    <source>
        <dbReference type="SAM" id="SignalP"/>
    </source>
</evidence>
<gene>
    <name evidence="2" type="ORF">QO231_13770</name>
</gene>
<dbReference type="RefSeq" id="WP_316777325.1">
    <property type="nucleotide sequence ID" value="NZ_JASMWN010000010.1"/>
</dbReference>
<feature type="chain" id="PRO_5047533941" evidence="1">
    <location>
        <begin position="22"/>
        <end position="193"/>
    </location>
</feature>
<dbReference type="Proteomes" id="UP001255416">
    <property type="component" value="Unassembled WGS sequence"/>
</dbReference>